<comment type="caution">
    <text evidence="2">The sequence shown here is derived from an EMBL/GenBank/DDBJ whole genome shotgun (WGS) entry which is preliminary data.</text>
</comment>
<evidence type="ECO:0000313" key="3">
    <source>
        <dbReference type="Proteomes" id="UP000031196"/>
    </source>
</evidence>
<keyword evidence="1" id="KW-1133">Transmembrane helix</keyword>
<feature type="transmembrane region" description="Helical" evidence="1">
    <location>
        <begin position="16"/>
        <end position="42"/>
    </location>
</feature>
<dbReference type="OrthoDB" id="4945644at2"/>
<gene>
    <name evidence="2" type="ORF">RM50_19350</name>
</gene>
<sequence length="129" mass="14447">MGGSSAYSSNNPTHSLVVLTLIEVLLTVPAILAPIWMIIGVIYLNIGAFLLCLVCTVLFTGGWFYTLGLIRDEIQARKLRRARGLPKPLYQATDDQARKWFEERPGTLKITRENFPNSRQPFPGELPTT</sequence>
<accession>A0A0B4E775</accession>
<evidence type="ECO:0000313" key="2">
    <source>
        <dbReference type="EMBL" id="KIC62493.1"/>
    </source>
</evidence>
<dbReference type="RefSeq" id="WP_043456028.1">
    <property type="nucleotide sequence ID" value="NZ_JWTB01000048.1"/>
</dbReference>
<reference evidence="2 3" key="1">
    <citation type="submission" date="2014-12" db="EMBL/GenBank/DDBJ databases">
        <title>Genome sequencing of Arthrobacter phenanthrenivorans SWC37.</title>
        <authorList>
            <person name="Tan P.W."/>
            <person name="Chan K.-G."/>
        </authorList>
    </citation>
    <scope>NUCLEOTIDE SEQUENCE [LARGE SCALE GENOMIC DNA]</scope>
    <source>
        <strain evidence="2 3">SWC37</strain>
    </source>
</reference>
<proteinExistence type="predicted"/>
<keyword evidence="1" id="KW-0472">Membrane</keyword>
<dbReference type="EMBL" id="JWTB01000048">
    <property type="protein sequence ID" value="KIC62493.1"/>
    <property type="molecule type" value="Genomic_DNA"/>
</dbReference>
<feature type="transmembrane region" description="Helical" evidence="1">
    <location>
        <begin position="48"/>
        <end position="70"/>
    </location>
</feature>
<organism evidence="2 3">
    <name type="scientific">Pseudarthrobacter phenanthrenivorans</name>
    <name type="common">Arthrobacter phenanthrenivorans</name>
    <dbReference type="NCBI Taxonomy" id="361575"/>
    <lineage>
        <taxon>Bacteria</taxon>
        <taxon>Bacillati</taxon>
        <taxon>Actinomycetota</taxon>
        <taxon>Actinomycetes</taxon>
        <taxon>Micrococcales</taxon>
        <taxon>Micrococcaceae</taxon>
        <taxon>Pseudarthrobacter</taxon>
    </lineage>
</organism>
<protein>
    <submittedName>
        <fullName evidence="2">Uncharacterized protein</fullName>
    </submittedName>
</protein>
<keyword evidence="1" id="KW-0812">Transmembrane</keyword>
<dbReference type="Proteomes" id="UP000031196">
    <property type="component" value="Unassembled WGS sequence"/>
</dbReference>
<name>A0A0B4E775_PSEPS</name>
<dbReference type="AlphaFoldDB" id="A0A0B4E775"/>
<evidence type="ECO:0000256" key="1">
    <source>
        <dbReference type="SAM" id="Phobius"/>
    </source>
</evidence>